<accession>A0A4Y7T0Q5</accession>
<organism evidence="1 2">
    <name type="scientific">Coprinellus micaceus</name>
    <name type="common">Glistening ink-cap mushroom</name>
    <name type="synonym">Coprinus micaceus</name>
    <dbReference type="NCBI Taxonomy" id="71717"/>
    <lineage>
        <taxon>Eukaryota</taxon>
        <taxon>Fungi</taxon>
        <taxon>Dikarya</taxon>
        <taxon>Basidiomycota</taxon>
        <taxon>Agaricomycotina</taxon>
        <taxon>Agaricomycetes</taxon>
        <taxon>Agaricomycetidae</taxon>
        <taxon>Agaricales</taxon>
        <taxon>Agaricineae</taxon>
        <taxon>Psathyrellaceae</taxon>
        <taxon>Coprinellus</taxon>
    </lineage>
</organism>
<protein>
    <submittedName>
        <fullName evidence="1">Uncharacterized protein</fullName>
    </submittedName>
</protein>
<comment type="caution">
    <text evidence="1">The sequence shown here is derived from an EMBL/GenBank/DDBJ whole genome shotgun (WGS) entry which is preliminary data.</text>
</comment>
<evidence type="ECO:0000313" key="2">
    <source>
        <dbReference type="Proteomes" id="UP000298030"/>
    </source>
</evidence>
<reference evidence="1 2" key="1">
    <citation type="journal article" date="2019" name="Nat. Ecol. Evol.">
        <title>Megaphylogeny resolves global patterns of mushroom evolution.</title>
        <authorList>
            <person name="Varga T."/>
            <person name="Krizsan K."/>
            <person name="Foldi C."/>
            <person name="Dima B."/>
            <person name="Sanchez-Garcia M."/>
            <person name="Sanchez-Ramirez S."/>
            <person name="Szollosi G.J."/>
            <person name="Szarkandi J.G."/>
            <person name="Papp V."/>
            <person name="Albert L."/>
            <person name="Andreopoulos W."/>
            <person name="Angelini C."/>
            <person name="Antonin V."/>
            <person name="Barry K.W."/>
            <person name="Bougher N.L."/>
            <person name="Buchanan P."/>
            <person name="Buyck B."/>
            <person name="Bense V."/>
            <person name="Catcheside P."/>
            <person name="Chovatia M."/>
            <person name="Cooper J."/>
            <person name="Damon W."/>
            <person name="Desjardin D."/>
            <person name="Finy P."/>
            <person name="Geml J."/>
            <person name="Haridas S."/>
            <person name="Hughes K."/>
            <person name="Justo A."/>
            <person name="Karasinski D."/>
            <person name="Kautmanova I."/>
            <person name="Kiss B."/>
            <person name="Kocsube S."/>
            <person name="Kotiranta H."/>
            <person name="LaButti K.M."/>
            <person name="Lechner B.E."/>
            <person name="Liimatainen K."/>
            <person name="Lipzen A."/>
            <person name="Lukacs Z."/>
            <person name="Mihaltcheva S."/>
            <person name="Morgado L.N."/>
            <person name="Niskanen T."/>
            <person name="Noordeloos M.E."/>
            <person name="Ohm R.A."/>
            <person name="Ortiz-Santana B."/>
            <person name="Ovrebo C."/>
            <person name="Racz N."/>
            <person name="Riley R."/>
            <person name="Savchenko A."/>
            <person name="Shiryaev A."/>
            <person name="Soop K."/>
            <person name="Spirin V."/>
            <person name="Szebenyi C."/>
            <person name="Tomsovsky M."/>
            <person name="Tulloss R.E."/>
            <person name="Uehling J."/>
            <person name="Grigoriev I.V."/>
            <person name="Vagvolgyi C."/>
            <person name="Papp T."/>
            <person name="Martin F.M."/>
            <person name="Miettinen O."/>
            <person name="Hibbett D.S."/>
            <person name="Nagy L.G."/>
        </authorList>
    </citation>
    <scope>NUCLEOTIDE SEQUENCE [LARGE SCALE GENOMIC DNA]</scope>
    <source>
        <strain evidence="1 2">FP101781</strain>
    </source>
</reference>
<evidence type="ECO:0000313" key="1">
    <source>
        <dbReference type="EMBL" id="TEB27730.1"/>
    </source>
</evidence>
<dbReference type="Proteomes" id="UP000298030">
    <property type="component" value="Unassembled WGS sequence"/>
</dbReference>
<keyword evidence="2" id="KW-1185">Reference proteome</keyword>
<dbReference type="EMBL" id="QPFP01000037">
    <property type="protein sequence ID" value="TEB27730.1"/>
    <property type="molecule type" value="Genomic_DNA"/>
</dbReference>
<gene>
    <name evidence="1" type="ORF">FA13DRAFT_1736195</name>
</gene>
<dbReference type="AlphaFoldDB" id="A0A4Y7T0Q5"/>
<name>A0A4Y7T0Q5_COPMI</name>
<sequence length="99" mass="11028">MDAAWSGSRPSRVGLRPTDPHFLYYARQALATRPSGGGSARWWGRSYVLWVQDRLGAPYRVYHASQVLFLSQPARTHDPTSLLAIPPFAKAVRILSTSC</sequence>
<proteinExistence type="predicted"/>